<gene>
    <name evidence="12" type="ORF">PHISCL_05663</name>
</gene>
<dbReference type="STRING" id="2070753.A0A3A2ZFN2"/>
<keyword evidence="13" id="KW-1185">Reference proteome</keyword>
<dbReference type="GO" id="GO:0022841">
    <property type="term" value="F:potassium ion leak channel activity"/>
    <property type="evidence" value="ECO:0007669"/>
    <property type="project" value="TreeGrafter"/>
</dbReference>
<feature type="transmembrane region" description="Helical" evidence="10">
    <location>
        <begin position="405"/>
        <end position="423"/>
    </location>
</feature>
<dbReference type="GO" id="GO:0015271">
    <property type="term" value="F:outward rectifier potassium channel activity"/>
    <property type="evidence" value="ECO:0007669"/>
    <property type="project" value="TreeGrafter"/>
</dbReference>
<dbReference type="AlphaFoldDB" id="A0A3A2ZFN2"/>
<dbReference type="EMBL" id="MVGC01000192">
    <property type="protein sequence ID" value="RJE21998.1"/>
    <property type="molecule type" value="Genomic_DNA"/>
</dbReference>
<feature type="domain" description="Potassium channel" evidence="11">
    <location>
        <begin position="388"/>
        <end position="459"/>
    </location>
</feature>
<dbReference type="GO" id="GO:0005886">
    <property type="term" value="C:plasma membrane"/>
    <property type="evidence" value="ECO:0007669"/>
    <property type="project" value="TreeGrafter"/>
</dbReference>
<evidence type="ECO:0000256" key="6">
    <source>
        <dbReference type="ARBA" id="ARBA00023136"/>
    </source>
</evidence>
<evidence type="ECO:0000256" key="4">
    <source>
        <dbReference type="ARBA" id="ARBA00022989"/>
    </source>
</evidence>
<dbReference type="InterPro" id="IPR013099">
    <property type="entry name" value="K_chnl_dom"/>
</dbReference>
<evidence type="ECO:0000256" key="3">
    <source>
        <dbReference type="ARBA" id="ARBA00022692"/>
    </source>
</evidence>
<feature type="transmembrane region" description="Helical" evidence="10">
    <location>
        <begin position="216"/>
        <end position="238"/>
    </location>
</feature>
<evidence type="ECO:0000313" key="12">
    <source>
        <dbReference type="EMBL" id="RJE21998.1"/>
    </source>
</evidence>
<keyword evidence="4 10" id="KW-1133">Transmembrane helix</keyword>
<organism evidence="12 13">
    <name type="scientific">Aspergillus sclerotialis</name>
    <dbReference type="NCBI Taxonomy" id="2070753"/>
    <lineage>
        <taxon>Eukaryota</taxon>
        <taxon>Fungi</taxon>
        <taxon>Dikarya</taxon>
        <taxon>Ascomycota</taxon>
        <taxon>Pezizomycotina</taxon>
        <taxon>Eurotiomycetes</taxon>
        <taxon>Eurotiomycetidae</taxon>
        <taxon>Eurotiales</taxon>
        <taxon>Aspergillaceae</taxon>
        <taxon>Aspergillus</taxon>
        <taxon>Aspergillus subgen. Polypaecilum</taxon>
    </lineage>
</organism>
<feature type="domain" description="Potassium channel" evidence="11">
    <location>
        <begin position="224"/>
        <end position="294"/>
    </location>
</feature>
<sequence>MVSDTPLDPAATQAQARSCLVEKGQSLWKRFRDQFHLRPTEDDEPQDWWFASTAIPLVAAAMAPFANVMSVVALAMSWRATIYYDKIGTNGLPVQVPYDDPTWTVALNATSLGCGVIGNIFLLCNFTRAVRYIIALPVSIAVWWLATGILVGLTSAMHVYAPPAGPDHVYTTAFYFAIIAACLYFINTLILSINLLGYLLGHYPQHFALTDSQRTLILQTTAFGIWLIVGTVIFQKLIGISWADALYFSDITILTLGFGDITAETAVARGIIFPYAVLGIIMLGLVIGSINRIFNEIEYHNVVRKRIDRKRQAVVERSETLEVAYQPRHSRESHTVSSNTAFCQGLFSQQQSATKQGIERFHAMRAIQNEVAKFHQWYTLFQSVIAFAIVWTCGALVFSTLQDDLTYFDALYFNFVCLLSVGYGDITPTTNSARAFFVLWSILAVPTMTTLISEMSDTIIAAFNRATNFLAGWSVLSRSNQTRTPLMRVPLIRTLLWPRKHRQSISREHADEGGATDNSSQPERSSSTAELEKEQKATDLDVAYKLTFAIKRVTQDAVPGNSHKYSYEEWAEFMHLIRLSHHRPDELTVDEDEYGVLNWDWIGERTPMLSTQTEPEWILDRLCESMIRLVSLHAQRCIARNDEQNGKLDEHTFTIEMDIEGSTANS</sequence>
<evidence type="ECO:0000256" key="5">
    <source>
        <dbReference type="ARBA" id="ARBA00023065"/>
    </source>
</evidence>
<evidence type="ECO:0000313" key="13">
    <source>
        <dbReference type="Proteomes" id="UP000266188"/>
    </source>
</evidence>
<reference evidence="13" key="1">
    <citation type="submission" date="2017-02" db="EMBL/GenBank/DDBJ databases">
        <authorList>
            <person name="Tafer H."/>
            <person name="Lopandic K."/>
        </authorList>
    </citation>
    <scope>NUCLEOTIDE SEQUENCE [LARGE SCALE GENOMIC DNA]</scope>
    <source>
        <strain evidence="13">CBS 366.77</strain>
    </source>
</reference>
<proteinExistence type="inferred from homology"/>
<dbReference type="PRINTS" id="PR01333">
    <property type="entry name" value="2POREKCHANEL"/>
</dbReference>
<evidence type="ECO:0000256" key="8">
    <source>
        <dbReference type="RuleBase" id="RU003857"/>
    </source>
</evidence>
<keyword evidence="7 8" id="KW-0407">Ion channel</keyword>
<comment type="caution">
    <text evidence="12">The sequence shown here is derived from an EMBL/GenBank/DDBJ whole genome shotgun (WGS) entry which is preliminary data.</text>
</comment>
<evidence type="ECO:0000256" key="1">
    <source>
        <dbReference type="ARBA" id="ARBA00004141"/>
    </source>
</evidence>
<evidence type="ECO:0000256" key="2">
    <source>
        <dbReference type="ARBA" id="ARBA00022448"/>
    </source>
</evidence>
<feature type="transmembrane region" description="Helical" evidence="10">
    <location>
        <begin position="173"/>
        <end position="196"/>
    </location>
</feature>
<comment type="subcellular location">
    <subcellularLocation>
        <location evidence="1">Membrane</location>
        <topology evidence="1">Multi-pass membrane protein</topology>
    </subcellularLocation>
</comment>
<dbReference type="OrthoDB" id="297496at2759"/>
<protein>
    <submittedName>
        <fullName evidence="12">Potassium channel</fullName>
    </submittedName>
</protein>
<dbReference type="GO" id="GO:0030322">
    <property type="term" value="P:stabilization of membrane potential"/>
    <property type="evidence" value="ECO:0007669"/>
    <property type="project" value="TreeGrafter"/>
</dbReference>
<feature type="compositionally biased region" description="Polar residues" evidence="9">
    <location>
        <begin position="516"/>
        <end position="529"/>
    </location>
</feature>
<feature type="transmembrane region" description="Helical" evidence="10">
    <location>
        <begin position="48"/>
        <end position="76"/>
    </location>
</feature>
<feature type="region of interest" description="Disordered" evidence="9">
    <location>
        <begin position="504"/>
        <end position="534"/>
    </location>
</feature>
<dbReference type="Pfam" id="PF07885">
    <property type="entry name" value="Ion_trans_2"/>
    <property type="match status" value="2"/>
</dbReference>
<evidence type="ECO:0000256" key="10">
    <source>
        <dbReference type="SAM" id="Phobius"/>
    </source>
</evidence>
<evidence type="ECO:0000259" key="11">
    <source>
        <dbReference type="Pfam" id="PF07885"/>
    </source>
</evidence>
<dbReference type="Proteomes" id="UP000266188">
    <property type="component" value="Unassembled WGS sequence"/>
</dbReference>
<name>A0A3A2ZFN2_9EURO</name>
<dbReference type="InterPro" id="IPR003280">
    <property type="entry name" value="2pore_dom_K_chnl"/>
</dbReference>
<keyword evidence="2 8" id="KW-0813">Transport</keyword>
<dbReference type="PANTHER" id="PTHR11003">
    <property type="entry name" value="POTASSIUM CHANNEL, SUBFAMILY K"/>
    <property type="match status" value="1"/>
</dbReference>
<keyword evidence="5 8" id="KW-0406">Ion transport</keyword>
<feature type="transmembrane region" description="Helical" evidence="10">
    <location>
        <begin position="435"/>
        <end position="453"/>
    </location>
</feature>
<comment type="similarity">
    <text evidence="8">Belongs to the two pore domain potassium channel (TC 1.A.1.8) family.</text>
</comment>
<keyword evidence="6 10" id="KW-0472">Membrane</keyword>
<keyword evidence="3 8" id="KW-0812">Transmembrane</keyword>
<dbReference type="Gene3D" id="1.10.287.70">
    <property type="match status" value="2"/>
</dbReference>
<dbReference type="PANTHER" id="PTHR11003:SF342">
    <property type="entry name" value="OUTWARD-RECTIFIER POTASSIUM CHANNEL TOK1"/>
    <property type="match status" value="1"/>
</dbReference>
<accession>A0A3A2ZFN2</accession>
<dbReference type="SUPFAM" id="SSF81324">
    <property type="entry name" value="Voltage-gated potassium channels"/>
    <property type="match status" value="2"/>
</dbReference>
<evidence type="ECO:0000256" key="7">
    <source>
        <dbReference type="ARBA" id="ARBA00023303"/>
    </source>
</evidence>
<feature type="transmembrane region" description="Helical" evidence="10">
    <location>
        <begin position="377"/>
        <end position="399"/>
    </location>
</feature>
<feature type="transmembrane region" description="Helical" evidence="10">
    <location>
        <begin position="132"/>
        <end position="153"/>
    </location>
</feature>
<evidence type="ECO:0000256" key="9">
    <source>
        <dbReference type="SAM" id="MobiDB-lite"/>
    </source>
</evidence>
<feature type="transmembrane region" description="Helical" evidence="10">
    <location>
        <begin position="272"/>
        <end position="294"/>
    </location>
</feature>